<dbReference type="InterPro" id="IPR038063">
    <property type="entry name" value="Transpep_catalytic_dom"/>
</dbReference>
<dbReference type="OrthoDB" id="9809748at2"/>
<feature type="active site" description="Proton donor/acceptor" evidence="7">
    <location>
        <position position="148"/>
    </location>
</feature>
<keyword evidence="12" id="KW-1185">Reference proteome</keyword>
<dbReference type="GO" id="GO:0004180">
    <property type="term" value="F:carboxypeptidase activity"/>
    <property type="evidence" value="ECO:0007669"/>
    <property type="project" value="UniProtKB-ARBA"/>
</dbReference>
<keyword evidence="3" id="KW-0808">Transferase</keyword>
<accession>A0A2D0JP34</accession>
<feature type="chain" id="PRO_5013510123" description="L,D-TPase catalytic domain-containing protein" evidence="8">
    <location>
        <begin position="24"/>
        <end position="259"/>
    </location>
</feature>
<reference evidence="11 12" key="1">
    <citation type="journal article" date="2017" name="Nat. Microbiol.">
        <title>Natural product diversity associated with the nematode symbionts Photorhabdus and Xenorhabdus.</title>
        <authorList>
            <person name="Tobias N.J."/>
            <person name="Wolff H."/>
            <person name="Djahanschiri B."/>
            <person name="Grundmann F."/>
            <person name="Kronenwerth M."/>
            <person name="Shi Y.M."/>
            <person name="Simonyi S."/>
            <person name="Grun P."/>
            <person name="Shapiro-Ilan D."/>
            <person name="Pidot S.J."/>
            <person name="Stinear T.P."/>
            <person name="Ebersberger I."/>
            <person name="Bode H.B."/>
        </authorList>
    </citation>
    <scope>NUCLEOTIDE SEQUENCE [LARGE SCALE GENOMIC DNA]</scope>
    <source>
        <strain evidence="11 12">DSM 17902</strain>
    </source>
</reference>
<dbReference type="EMBL" id="NITZ01000013">
    <property type="protein sequence ID" value="PHM48095.1"/>
    <property type="molecule type" value="Genomic_DNA"/>
</dbReference>
<dbReference type="GO" id="GO:0009252">
    <property type="term" value="P:peptidoglycan biosynthetic process"/>
    <property type="evidence" value="ECO:0007669"/>
    <property type="project" value="UniProtKB-UniPathway"/>
</dbReference>
<dbReference type="InterPro" id="IPR005490">
    <property type="entry name" value="LD_TPept_cat_dom"/>
</dbReference>
<comment type="pathway">
    <text evidence="1 7">Cell wall biogenesis; peptidoglycan biosynthesis.</text>
</comment>
<evidence type="ECO:0000313" key="12">
    <source>
        <dbReference type="Proteomes" id="UP000221980"/>
    </source>
</evidence>
<evidence type="ECO:0000256" key="1">
    <source>
        <dbReference type="ARBA" id="ARBA00004752"/>
    </source>
</evidence>
<feature type="domain" description="L,D-TPase catalytic" evidence="9">
    <location>
        <begin position="56"/>
        <end position="187"/>
    </location>
</feature>
<keyword evidence="4 7" id="KW-0133">Cell shape</keyword>
<dbReference type="RefSeq" id="WP_099114739.1">
    <property type="nucleotide sequence ID" value="NZ_CAWNQI010000035.1"/>
</dbReference>
<name>A0A2D0JP34_9GAMM</name>
<dbReference type="AlphaFoldDB" id="A0A2D0JP34"/>
<evidence type="ECO:0000256" key="5">
    <source>
        <dbReference type="ARBA" id="ARBA00022984"/>
    </source>
</evidence>
<keyword evidence="8" id="KW-0732">Signal</keyword>
<dbReference type="Proteomes" id="UP000221980">
    <property type="component" value="Unassembled WGS sequence"/>
</dbReference>
<feature type="signal peptide" evidence="8">
    <location>
        <begin position="1"/>
        <end position="23"/>
    </location>
</feature>
<dbReference type="Pfam" id="PF03734">
    <property type="entry name" value="YkuD"/>
    <property type="match status" value="1"/>
</dbReference>
<evidence type="ECO:0000259" key="9">
    <source>
        <dbReference type="PROSITE" id="PS52029"/>
    </source>
</evidence>
<comment type="similarity">
    <text evidence="2">Belongs to the YkuD family.</text>
</comment>
<gene>
    <name evidence="11" type="ORF">Xmir_02702</name>
    <name evidence="10" type="ORF">Xmir_03053</name>
</gene>
<evidence type="ECO:0000256" key="2">
    <source>
        <dbReference type="ARBA" id="ARBA00005992"/>
    </source>
</evidence>
<dbReference type="UniPathway" id="UPA00219"/>
<dbReference type="GO" id="GO:0008360">
    <property type="term" value="P:regulation of cell shape"/>
    <property type="evidence" value="ECO:0007669"/>
    <property type="project" value="UniProtKB-UniRule"/>
</dbReference>
<dbReference type="EMBL" id="NITZ01000016">
    <property type="protein sequence ID" value="PHM47722.1"/>
    <property type="molecule type" value="Genomic_DNA"/>
</dbReference>
<evidence type="ECO:0000256" key="8">
    <source>
        <dbReference type="SAM" id="SignalP"/>
    </source>
</evidence>
<feature type="active site" description="Nucleophile" evidence="7">
    <location>
        <position position="156"/>
    </location>
</feature>
<evidence type="ECO:0000256" key="3">
    <source>
        <dbReference type="ARBA" id="ARBA00022679"/>
    </source>
</evidence>
<evidence type="ECO:0000313" key="11">
    <source>
        <dbReference type="EMBL" id="PHM48095.1"/>
    </source>
</evidence>
<sequence>MKKTVSYLSLGLLLLHVPFFAAAQNGLSWLKSSTDNLSTNNSSTEQAPLKQIGAEIFIQIFKEEKLLELYTKNRDGRYQLTQSYPICNYSGGLGPKTLTGDFKSPEGFYHVSIKQLNPNSHYYRAINLGFPNEFDKSKGYSGNNLMIHGECKSIGCYAMTNRYIEEIYQYAEKALYHGQHEIKINIYPFRMTSQNMRRHKNSNNYLFWKQLQPAYEYFANTGIPATINVIDGRYVVNAKTENPPSFWSTESNYTISKLK</sequence>
<dbReference type="SUPFAM" id="SSF141523">
    <property type="entry name" value="L,D-transpeptidase catalytic domain-like"/>
    <property type="match status" value="1"/>
</dbReference>
<dbReference type="PROSITE" id="PS52029">
    <property type="entry name" value="LD_TPASE"/>
    <property type="match status" value="1"/>
</dbReference>
<dbReference type="PANTHER" id="PTHR36699">
    <property type="entry name" value="LD-TRANSPEPTIDASE"/>
    <property type="match status" value="1"/>
</dbReference>
<proteinExistence type="inferred from homology"/>
<keyword evidence="5 7" id="KW-0573">Peptidoglycan synthesis</keyword>
<evidence type="ECO:0000313" key="10">
    <source>
        <dbReference type="EMBL" id="PHM47722.1"/>
    </source>
</evidence>
<protein>
    <recommendedName>
        <fullName evidence="9">L,D-TPase catalytic domain-containing protein</fullName>
    </recommendedName>
</protein>
<evidence type="ECO:0000256" key="4">
    <source>
        <dbReference type="ARBA" id="ARBA00022960"/>
    </source>
</evidence>
<keyword evidence="6 7" id="KW-0961">Cell wall biogenesis/degradation</keyword>
<evidence type="ECO:0000256" key="7">
    <source>
        <dbReference type="PROSITE-ProRule" id="PRU01373"/>
    </source>
</evidence>
<comment type="caution">
    <text evidence="11">The sequence shown here is derived from an EMBL/GenBank/DDBJ whole genome shotgun (WGS) entry which is preliminary data.</text>
</comment>
<dbReference type="PANTHER" id="PTHR36699:SF1">
    <property type="entry name" value="L,D-TRANSPEPTIDASE YAFK-RELATED"/>
    <property type="match status" value="1"/>
</dbReference>
<dbReference type="GO" id="GO:0071555">
    <property type="term" value="P:cell wall organization"/>
    <property type="evidence" value="ECO:0007669"/>
    <property type="project" value="UniProtKB-UniRule"/>
</dbReference>
<evidence type="ECO:0000256" key="6">
    <source>
        <dbReference type="ARBA" id="ARBA00023316"/>
    </source>
</evidence>
<organism evidence="11 12">
    <name type="scientific">Xenorhabdus miraniensis</name>
    <dbReference type="NCBI Taxonomy" id="351674"/>
    <lineage>
        <taxon>Bacteria</taxon>
        <taxon>Pseudomonadati</taxon>
        <taxon>Pseudomonadota</taxon>
        <taxon>Gammaproteobacteria</taxon>
        <taxon>Enterobacterales</taxon>
        <taxon>Morganellaceae</taxon>
        <taxon>Xenorhabdus</taxon>
    </lineage>
</organism>
<dbReference type="CDD" id="cd16913">
    <property type="entry name" value="YkuD_like"/>
    <property type="match status" value="1"/>
</dbReference>
<dbReference type="GO" id="GO:0016740">
    <property type="term" value="F:transferase activity"/>
    <property type="evidence" value="ECO:0007669"/>
    <property type="project" value="UniProtKB-KW"/>
</dbReference>